<accession>A0A7Z0K9N6</accession>
<evidence type="ECO:0000256" key="2">
    <source>
        <dbReference type="SAM" id="Phobius"/>
    </source>
</evidence>
<feature type="compositionally biased region" description="Acidic residues" evidence="1">
    <location>
        <begin position="80"/>
        <end position="100"/>
    </location>
</feature>
<evidence type="ECO:0000256" key="1">
    <source>
        <dbReference type="SAM" id="MobiDB-lite"/>
    </source>
</evidence>
<dbReference type="AlphaFoldDB" id="A0A7Z0K9N6"/>
<sequence length="428" mass="46402">MTEHDDVRRMASDPATDWDILHWIAENHPELRPEVAANPSTYPELLEALADLDDPAINAALMRRFWPEDELPVTERAADPEPEPEPESEPDPEPDPEPDLQEAGILLPGDDQPQDSHTDPLHDDDPGVLAVGATPAADEDAPEAGERRRGRRVGFIVLAVLLPLIAVGAILALGLTLLGDRSTPAAEQSPAPEPEQTTTEPEESPEPSPEEPEIEGPTVEEARAALQDLPEETSCEDPAQDAEVFELLAERGDEEDAWTQEHADLSQDVVEDLQDECGDPYAARVFQLLSGEGAEHDALSTAVGGMGTDWFNYAFPATGAREMTTFSAPTGNVVCELGESLRCRVLDHSFEAPEGCEDGTTYRISVDEGPEPDCENQVSPEDEPEVLQYGQTAANGFFACASFPSQMSCWNQLTGEGINLSSTRNSIY</sequence>
<reference evidence="4 5" key="1">
    <citation type="submission" date="2020-07" db="EMBL/GenBank/DDBJ databases">
        <title>Sequencing the genomes of 1000 actinobacteria strains.</title>
        <authorList>
            <person name="Klenk H.-P."/>
        </authorList>
    </citation>
    <scope>NUCLEOTIDE SEQUENCE [LARGE SCALE GENOMIC DNA]</scope>
    <source>
        <strain evidence="4 5">DSM 15475</strain>
    </source>
</reference>
<protein>
    <recommendedName>
        <fullName evidence="3">Leucine rich repeat variant domain-containing protein</fullName>
    </recommendedName>
</protein>
<comment type="caution">
    <text evidence="4">The sequence shown here is derived from an EMBL/GenBank/DDBJ whole genome shotgun (WGS) entry which is preliminary data.</text>
</comment>
<feature type="compositionally biased region" description="Basic and acidic residues" evidence="1">
    <location>
        <begin position="114"/>
        <end position="125"/>
    </location>
</feature>
<feature type="compositionally biased region" description="Low complexity" evidence="1">
    <location>
        <begin position="182"/>
        <end position="199"/>
    </location>
</feature>
<feature type="region of interest" description="Disordered" evidence="1">
    <location>
        <begin position="182"/>
        <end position="217"/>
    </location>
</feature>
<dbReference type="EMBL" id="JACCFY010000001">
    <property type="protein sequence ID" value="NYJ78934.1"/>
    <property type="molecule type" value="Genomic_DNA"/>
</dbReference>
<keyword evidence="2" id="KW-0812">Transmembrane</keyword>
<keyword evidence="5" id="KW-1185">Reference proteome</keyword>
<dbReference type="Proteomes" id="UP000535437">
    <property type="component" value="Unassembled WGS sequence"/>
</dbReference>
<feature type="compositionally biased region" description="Acidic residues" evidence="1">
    <location>
        <begin position="200"/>
        <end position="214"/>
    </location>
</feature>
<organism evidence="4 5">
    <name type="scientific">Nesterenkonia xinjiangensis</name>
    <dbReference type="NCBI Taxonomy" id="225327"/>
    <lineage>
        <taxon>Bacteria</taxon>
        <taxon>Bacillati</taxon>
        <taxon>Actinomycetota</taxon>
        <taxon>Actinomycetes</taxon>
        <taxon>Micrococcales</taxon>
        <taxon>Micrococcaceae</taxon>
        <taxon>Nesterenkonia</taxon>
    </lineage>
</organism>
<evidence type="ECO:0000259" key="3">
    <source>
        <dbReference type="Pfam" id="PF25591"/>
    </source>
</evidence>
<evidence type="ECO:0000313" key="5">
    <source>
        <dbReference type="Proteomes" id="UP000535437"/>
    </source>
</evidence>
<name>A0A7Z0K9N6_9MICC</name>
<feature type="region of interest" description="Disordered" evidence="1">
    <location>
        <begin position="70"/>
        <end position="148"/>
    </location>
</feature>
<dbReference type="InterPro" id="IPR057893">
    <property type="entry name" value="LRV_2"/>
</dbReference>
<gene>
    <name evidence="4" type="ORF">HNR09_002345</name>
</gene>
<feature type="domain" description="Leucine rich repeat variant" evidence="3">
    <location>
        <begin position="6"/>
        <end position="64"/>
    </location>
</feature>
<evidence type="ECO:0000313" key="4">
    <source>
        <dbReference type="EMBL" id="NYJ78934.1"/>
    </source>
</evidence>
<feature type="transmembrane region" description="Helical" evidence="2">
    <location>
        <begin position="155"/>
        <end position="178"/>
    </location>
</feature>
<proteinExistence type="predicted"/>
<dbReference type="Pfam" id="PF25591">
    <property type="entry name" value="LRV_2"/>
    <property type="match status" value="1"/>
</dbReference>
<keyword evidence="2" id="KW-1133">Transmembrane helix</keyword>
<dbReference type="RefSeq" id="WP_179542220.1">
    <property type="nucleotide sequence ID" value="NZ_BAAALL010000001.1"/>
</dbReference>
<keyword evidence="2" id="KW-0472">Membrane</keyword>